<dbReference type="AlphaFoldDB" id="A0A1S1N2P4"/>
<dbReference type="OrthoDB" id="547680at2"/>
<organism evidence="2 3">
    <name type="scientific">Pseudoalteromonas byunsanensis</name>
    <dbReference type="NCBI Taxonomy" id="327939"/>
    <lineage>
        <taxon>Bacteria</taxon>
        <taxon>Pseudomonadati</taxon>
        <taxon>Pseudomonadota</taxon>
        <taxon>Gammaproteobacteria</taxon>
        <taxon>Alteromonadales</taxon>
        <taxon>Pseudoalteromonadaceae</taxon>
        <taxon>Pseudoalteromonas</taxon>
    </lineage>
</organism>
<evidence type="ECO:0008006" key="4">
    <source>
        <dbReference type="Google" id="ProtNLM"/>
    </source>
</evidence>
<comment type="caution">
    <text evidence="2">The sequence shown here is derived from an EMBL/GenBank/DDBJ whole genome shotgun (WGS) entry which is preliminary data.</text>
</comment>
<keyword evidence="1" id="KW-0732">Signal</keyword>
<feature type="chain" id="PRO_5010305785" description="Solute-binding protein family 3/N-terminal domain-containing protein" evidence="1">
    <location>
        <begin position="22"/>
        <end position="296"/>
    </location>
</feature>
<evidence type="ECO:0000313" key="3">
    <source>
        <dbReference type="Proteomes" id="UP000180253"/>
    </source>
</evidence>
<gene>
    <name evidence="2" type="ORF">BIW53_20070</name>
</gene>
<dbReference type="SUPFAM" id="SSF53850">
    <property type="entry name" value="Periplasmic binding protein-like II"/>
    <property type="match status" value="1"/>
</dbReference>
<sequence length="296" mass="34127">MHYIVLCCCVLLVFVGTLANAADVVRYNMAEYIHDPKQAYYISLLHLAMEKSTAKYGDFELKALMLNDVPQGRTLDLLANQDIIDVHWSMTSIGREQQLGVVYIPLLRGLMGARLFLIHQDDANKFAKLKNPMHLLNYSVGSGVDWPDTKIYEKNGFDVATSDTSHLHDMLEQRRFELFPRALHEPWGEIEQRPLLIVEPNFAMCYPAAMYFFVNPQNDRLRKRITEGLDQAINDGSFERLFFSNVIIAAALQKSSFTKRKVLKIPNPYISIRTRDTLNTKRYIWQPLQHCVTPNM</sequence>
<reference evidence="2 3" key="1">
    <citation type="submission" date="2016-10" db="EMBL/GenBank/DDBJ databases">
        <title>Pseudoalteromonas amylolytica sp. nov., isolated from the surface seawater.</title>
        <authorList>
            <person name="Wu Y.-H."/>
            <person name="Cheng H."/>
            <person name="Jin X.-B."/>
            <person name="Wang C.-S."/>
            <person name="Xu X.-W."/>
        </authorList>
    </citation>
    <scope>NUCLEOTIDE SEQUENCE [LARGE SCALE GENOMIC DNA]</scope>
    <source>
        <strain evidence="2 3">JCM 12483</strain>
    </source>
</reference>
<protein>
    <recommendedName>
        <fullName evidence="4">Solute-binding protein family 3/N-terminal domain-containing protein</fullName>
    </recommendedName>
</protein>
<dbReference type="EMBL" id="MNAN01000037">
    <property type="protein sequence ID" value="OHU93636.1"/>
    <property type="molecule type" value="Genomic_DNA"/>
</dbReference>
<evidence type="ECO:0000313" key="2">
    <source>
        <dbReference type="EMBL" id="OHU93636.1"/>
    </source>
</evidence>
<dbReference type="Proteomes" id="UP000180253">
    <property type="component" value="Unassembled WGS sequence"/>
</dbReference>
<proteinExistence type="predicted"/>
<evidence type="ECO:0000256" key="1">
    <source>
        <dbReference type="SAM" id="SignalP"/>
    </source>
</evidence>
<accession>A0A1S1N2P4</accession>
<name>A0A1S1N2P4_9GAMM</name>
<dbReference type="STRING" id="327939.BIW53_20070"/>
<keyword evidence="3" id="KW-1185">Reference proteome</keyword>
<feature type="signal peptide" evidence="1">
    <location>
        <begin position="1"/>
        <end position="21"/>
    </location>
</feature>